<reference evidence="1 2" key="1">
    <citation type="journal article" date="2015" name="Mol. Plant Microbe Interact.">
        <title>Genome, transcriptome, and functional analyses of Penicillium expansum provide new insights into secondary metabolism and pathogenicity.</title>
        <authorList>
            <person name="Ballester A.R."/>
            <person name="Marcet-Houben M."/>
            <person name="Levin E."/>
            <person name="Sela N."/>
            <person name="Selma-Lazaro C."/>
            <person name="Carmona L."/>
            <person name="Wisniewski M."/>
            <person name="Droby S."/>
            <person name="Gonzalez-Candelas L."/>
            <person name="Gabaldon T."/>
        </authorList>
    </citation>
    <scope>NUCLEOTIDE SEQUENCE [LARGE SCALE GENOMIC DNA]</scope>
    <source>
        <strain evidence="1 2">PHI-1</strain>
    </source>
</reference>
<sequence>MLRRERLDQITPENDIENEVKKERRSKRILVAVKECNVDVHASRAAVGCLASAQNKLSSTPHDLLCSSFFPPPGLPPHLSLPNS</sequence>
<dbReference type="Proteomes" id="UP000030104">
    <property type="component" value="Unassembled WGS sequence"/>
</dbReference>
<comment type="caution">
    <text evidence="1">The sequence shown here is derived from an EMBL/GenBank/DDBJ whole genome shotgun (WGS) entry which is preliminary data.</text>
</comment>
<name>A0A0A2L755_PENIT</name>
<protein>
    <submittedName>
        <fullName evidence="1">Uncharacterized protein</fullName>
    </submittedName>
</protein>
<evidence type="ECO:0000313" key="1">
    <source>
        <dbReference type="EMBL" id="KGO72460.1"/>
    </source>
</evidence>
<dbReference type="EMBL" id="JQGA01000881">
    <property type="protein sequence ID" value="KGO72460.1"/>
    <property type="molecule type" value="Genomic_DNA"/>
</dbReference>
<dbReference type="AlphaFoldDB" id="A0A0A2L755"/>
<keyword evidence="2" id="KW-1185">Reference proteome</keyword>
<dbReference type="HOGENOM" id="CLU_2528188_0_0_1"/>
<organism evidence="1 2">
    <name type="scientific">Penicillium italicum</name>
    <name type="common">Blue mold</name>
    <dbReference type="NCBI Taxonomy" id="40296"/>
    <lineage>
        <taxon>Eukaryota</taxon>
        <taxon>Fungi</taxon>
        <taxon>Dikarya</taxon>
        <taxon>Ascomycota</taxon>
        <taxon>Pezizomycotina</taxon>
        <taxon>Eurotiomycetes</taxon>
        <taxon>Eurotiomycetidae</taxon>
        <taxon>Eurotiales</taxon>
        <taxon>Aspergillaceae</taxon>
        <taxon>Penicillium</taxon>
    </lineage>
</organism>
<accession>A0A0A2L755</accession>
<gene>
    <name evidence="1" type="ORF">PITC_076370</name>
</gene>
<evidence type="ECO:0000313" key="2">
    <source>
        <dbReference type="Proteomes" id="UP000030104"/>
    </source>
</evidence>
<proteinExistence type="predicted"/>